<feature type="compositionally biased region" description="Polar residues" evidence="6">
    <location>
        <begin position="1"/>
        <end position="13"/>
    </location>
</feature>
<comment type="subcellular location">
    <subcellularLocation>
        <location evidence="1">Membrane</location>
        <topology evidence="1">Multi-pass membrane protein</topology>
    </subcellularLocation>
</comment>
<name>A0AA88L0M2_ARTSF</name>
<feature type="transmembrane region" description="Helical" evidence="7">
    <location>
        <begin position="210"/>
        <end position="231"/>
    </location>
</feature>
<sequence length="524" mass="58974">MASPTNSDDSNPNYERIEDIETSPEPRVPDQPLSQLKSFNNPKWINFDTASGIEMSAVNSGVVSSDSYTVEEAINSFGFGKYQVRLALITGLCWMFDSIEVTILAILSPTLHCSWKLPHWKQAIFTSLVFFGMLVSTPFWSLVESRFGKKVVLTLSSVFLAVYAFLSSFAPTFFWLIFLRMLVGFCIGSVPQSVTLFAEYLPVKHRNKCVILLDCFWTLGACVELLLAMVIMPLFGWRWLLGISILPVLLFACFTRNLPESSKFHVLQGRTDAAVSCLKRVAQANGQNMIPGRLVQDDFFASEKRGAVSDLFLKSLRKTTLLLWFIWLCVAFCYYGIVLLSAELLRPREGVCYGSLYNTDSCRAYCSDLDVTFYVDLLWTTLSEFPGTLFTIVILDFAGRRKTIAIQIFLYSIFVSLLFICFTRRLYLTVILSIARGVLSGIFQALYVYTPDIYPESLRSVILSTCSTMARLGAILTPFVAQLLIYYNMEAGICVYTIIGLITSLTAFLLPNELKSRENHAQLA</sequence>
<feature type="transmembrane region" description="Helical" evidence="7">
    <location>
        <begin position="461"/>
        <end position="487"/>
    </location>
</feature>
<dbReference type="Proteomes" id="UP001187531">
    <property type="component" value="Unassembled WGS sequence"/>
</dbReference>
<feature type="domain" description="Major facilitator superfamily (MFS) profile" evidence="8">
    <location>
        <begin position="86"/>
        <end position="515"/>
    </location>
</feature>
<keyword evidence="3 7" id="KW-0812">Transmembrane</keyword>
<keyword evidence="2" id="KW-0813">Transport</keyword>
<feature type="transmembrane region" description="Helical" evidence="7">
    <location>
        <begin position="493"/>
        <end position="510"/>
    </location>
</feature>
<comment type="caution">
    <text evidence="9">The sequence shown here is derived from an EMBL/GenBank/DDBJ whole genome shotgun (WGS) entry which is preliminary data.</text>
</comment>
<dbReference type="EMBL" id="JAVRJZ010000018">
    <property type="protein sequence ID" value="KAK2708402.1"/>
    <property type="molecule type" value="Genomic_DNA"/>
</dbReference>
<dbReference type="InterPro" id="IPR011701">
    <property type="entry name" value="MFS"/>
</dbReference>
<feature type="region of interest" description="Disordered" evidence="6">
    <location>
        <begin position="1"/>
        <end position="35"/>
    </location>
</feature>
<dbReference type="InterPro" id="IPR036259">
    <property type="entry name" value="MFS_trans_sf"/>
</dbReference>
<evidence type="ECO:0000256" key="6">
    <source>
        <dbReference type="SAM" id="MobiDB-lite"/>
    </source>
</evidence>
<dbReference type="EMBL" id="JAVRJZ010000018">
    <property type="protein sequence ID" value="KAK2708401.1"/>
    <property type="molecule type" value="Genomic_DNA"/>
</dbReference>
<dbReference type="Gene3D" id="1.20.1250.20">
    <property type="entry name" value="MFS general substrate transporter like domains"/>
    <property type="match status" value="1"/>
</dbReference>
<dbReference type="PROSITE" id="PS50850">
    <property type="entry name" value="MFS"/>
    <property type="match status" value="1"/>
</dbReference>
<keyword evidence="5 7" id="KW-0472">Membrane</keyword>
<evidence type="ECO:0000259" key="8">
    <source>
        <dbReference type="PROSITE" id="PS50850"/>
    </source>
</evidence>
<reference evidence="9" key="1">
    <citation type="submission" date="2023-07" db="EMBL/GenBank/DDBJ databases">
        <title>Chromosome-level genome assembly of Artemia franciscana.</title>
        <authorList>
            <person name="Jo E."/>
        </authorList>
    </citation>
    <scope>NUCLEOTIDE SEQUENCE</scope>
    <source>
        <tissue evidence="9">Whole body</tissue>
    </source>
</reference>
<feature type="transmembrane region" description="Helical" evidence="7">
    <location>
        <begin position="123"/>
        <end position="143"/>
    </location>
</feature>
<organism evidence="9 10">
    <name type="scientific">Artemia franciscana</name>
    <name type="common">Brine shrimp</name>
    <name type="synonym">Artemia sanfranciscana</name>
    <dbReference type="NCBI Taxonomy" id="6661"/>
    <lineage>
        <taxon>Eukaryota</taxon>
        <taxon>Metazoa</taxon>
        <taxon>Ecdysozoa</taxon>
        <taxon>Arthropoda</taxon>
        <taxon>Crustacea</taxon>
        <taxon>Branchiopoda</taxon>
        <taxon>Anostraca</taxon>
        <taxon>Artemiidae</taxon>
        <taxon>Artemia</taxon>
    </lineage>
</organism>
<feature type="transmembrane region" description="Helical" evidence="7">
    <location>
        <begin position="86"/>
        <end position="111"/>
    </location>
</feature>
<feature type="transmembrane region" description="Helical" evidence="7">
    <location>
        <begin position="321"/>
        <end position="340"/>
    </location>
</feature>
<evidence type="ECO:0000256" key="7">
    <source>
        <dbReference type="SAM" id="Phobius"/>
    </source>
</evidence>
<evidence type="ECO:0000256" key="1">
    <source>
        <dbReference type="ARBA" id="ARBA00004141"/>
    </source>
</evidence>
<evidence type="ECO:0000256" key="3">
    <source>
        <dbReference type="ARBA" id="ARBA00022692"/>
    </source>
</evidence>
<dbReference type="GO" id="GO:0022857">
    <property type="term" value="F:transmembrane transporter activity"/>
    <property type="evidence" value="ECO:0007669"/>
    <property type="project" value="InterPro"/>
</dbReference>
<proteinExistence type="predicted"/>
<dbReference type="PANTHER" id="PTHR23511">
    <property type="entry name" value="SYNAPTIC VESICLE GLYCOPROTEIN 2"/>
    <property type="match status" value="1"/>
</dbReference>
<evidence type="ECO:0000256" key="4">
    <source>
        <dbReference type="ARBA" id="ARBA00022989"/>
    </source>
</evidence>
<feature type="transmembrane region" description="Helical" evidence="7">
    <location>
        <begin position="172"/>
        <end position="198"/>
    </location>
</feature>
<feature type="transmembrane region" description="Helical" evidence="7">
    <location>
        <begin position="426"/>
        <end position="449"/>
    </location>
</feature>
<gene>
    <name evidence="9" type="ORF">QYM36_014119</name>
</gene>
<keyword evidence="10" id="KW-1185">Reference proteome</keyword>
<feature type="transmembrane region" description="Helical" evidence="7">
    <location>
        <begin position="404"/>
        <end position="420"/>
    </location>
</feature>
<evidence type="ECO:0000313" key="9">
    <source>
        <dbReference type="EMBL" id="KAK2708401.1"/>
    </source>
</evidence>
<dbReference type="SUPFAM" id="SSF103473">
    <property type="entry name" value="MFS general substrate transporter"/>
    <property type="match status" value="1"/>
</dbReference>
<dbReference type="AlphaFoldDB" id="A0AA88L0M2"/>
<dbReference type="InterPro" id="IPR020846">
    <property type="entry name" value="MFS_dom"/>
</dbReference>
<feature type="transmembrane region" description="Helical" evidence="7">
    <location>
        <begin position="150"/>
        <end position="166"/>
    </location>
</feature>
<dbReference type="GO" id="GO:0016020">
    <property type="term" value="C:membrane"/>
    <property type="evidence" value="ECO:0007669"/>
    <property type="project" value="UniProtKB-SubCell"/>
</dbReference>
<evidence type="ECO:0000256" key="5">
    <source>
        <dbReference type="ARBA" id="ARBA00023136"/>
    </source>
</evidence>
<feature type="transmembrane region" description="Helical" evidence="7">
    <location>
        <begin position="237"/>
        <end position="255"/>
    </location>
</feature>
<accession>A0AA88L0M2</accession>
<evidence type="ECO:0000313" key="10">
    <source>
        <dbReference type="Proteomes" id="UP001187531"/>
    </source>
</evidence>
<dbReference type="Pfam" id="PF07690">
    <property type="entry name" value="MFS_1"/>
    <property type="match status" value="2"/>
</dbReference>
<evidence type="ECO:0000256" key="2">
    <source>
        <dbReference type="ARBA" id="ARBA00022448"/>
    </source>
</evidence>
<protein>
    <recommendedName>
        <fullName evidence="8">Major facilitator superfamily (MFS) profile domain-containing protein</fullName>
    </recommendedName>
</protein>
<dbReference type="PANTHER" id="PTHR23511:SF5">
    <property type="entry name" value="MAJOR FACILITATOR-TYPE TRANSPORTER HXNZ-RELATED"/>
    <property type="match status" value="1"/>
</dbReference>
<keyword evidence="4 7" id="KW-1133">Transmembrane helix</keyword>